<dbReference type="AlphaFoldDB" id="A0A1X7UX33"/>
<dbReference type="EnsemblMetazoa" id="Aqu2.1.32246_001">
    <property type="protein sequence ID" value="Aqu2.1.32246_001"/>
    <property type="gene ID" value="Aqu2.1.32246"/>
</dbReference>
<sequence>MALVSLGPKASARTLSSSKALAVRSTVRGRGMMLFFLSSSSDKTPGSSW</sequence>
<evidence type="ECO:0000313" key="1">
    <source>
        <dbReference type="EnsemblMetazoa" id="Aqu2.1.32246_001"/>
    </source>
</evidence>
<name>A0A1X7UX33_AMPQE</name>
<reference evidence="1" key="1">
    <citation type="submission" date="2017-05" db="UniProtKB">
        <authorList>
            <consortium name="EnsemblMetazoa"/>
        </authorList>
    </citation>
    <scope>IDENTIFICATION</scope>
</reference>
<accession>A0A1X7UX33</accession>
<protein>
    <submittedName>
        <fullName evidence="1">Uncharacterized protein</fullName>
    </submittedName>
</protein>
<organism evidence="1">
    <name type="scientific">Amphimedon queenslandica</name>
    <name type="common">Sponge</name>
    <dbReference type="NCBI Taxonomy" id="400682"/>
    <lineage>
        <taxon>Eukaryota</taxon>
        <taxon>Metazoa</taxon>
        <taxon>Porifera</taxon>
        <taxon>Demospongiae</taxon>
        <taxon>Heteroscleromorpha</taxon>
        <taxon>Haplosclerida</taxon>
        <taxon>Niphatidae</taxon>
        <taxon>Amphimedon</taxon>
    </lineage>
</organism>
<dbReference type="InParanoid" id="A0A1X7UX33"/>
<proteinExistence type="predicted"/>